<evidence type="ECO:0000313" key="1">
    <source>
        <dbReference type="EMBL" id="MDT0617871.1"/>
    </source>
</evidence>
<accession>A0ABU3B5Z2</accession>
<dbReference type="PIRSF" id="PIRSF037834">
    <property type="entry name" value="PA_CoA_Oase3"/>
    <property type="match status" value="1"/>
</dbReference>
<dbReference type="Pfam" id="PF05138">
    <property type="entry name" value="PaaA_PaaC"/>
    <property type="match status" value="1"/>
</dbReference>
<dbReference type="PANTHER" id="PTHR30458">
    <property type="entry name" value="PHENYLACETIC ACID DEGRADATION PROTEIN PAA"/>
    <property type="match status" value="1"/>
</dbReference>
<sequence length="254" mass="28162">MAMTVRDATLDFVLRVGDSCLILGQRLSALCGHGPSLEEDIAITNVALDLIGQAQNWLAHAGELEGRGRDPDSLAYFRDAHEFRNLVLVEQPNGHFGDTMARQFYFDVWHYLLLAQLIESSDETVAGIAAKSIKEVRYHVERSCDWVVRLGDGTPESHERMQAALERQWAHVGELFEAAPGDTALVDADIAPALSTLREPWSRHVGEVMAEATLTVPDKPPSRAGVRAGHHSEHLSYLLAEMQGLRRAHPNAEW</sequence>
<reference evidence="1 2" key="1">
    <citation type="submission" date="2023-09" db="EMBL/GenBank/DDBJ databases">
        <authorList>
            <person name="Rey-Velasco X."/>
        </authorList>
    </citation>
    <scope>NUCLEOTIDE SEQUENCE [LARGE SCALE GENOMIC DNA]</scope>
    <source>
        <strain evidence="1 2">P385</strain>
    </source>
</reference>
<dbReference type="EC" id="1.14.13.149" evidence="1"/>
<dbReference type="InterPro" id="IPR052703">
    <property type="entry name" value="Aromatic_CoA_ox/epox"/>
</dbReference>
<dbReference type="SUPFAM" id="SSF47240">
    <property type="entry name" value="Ferritin-like"/>
    <property type="match status" value="1"/>
</dbReference>
<dbReference type="InterPro" id="IPR007814">
    <property type="entry name" value="PaaA_PaaC"/>
</dbReference>
<dbReference type="PANTHER" id="PTHR30458:SF0">
    <property type="entry name" value="1,2-PHENYLACETYL-COA EPOXIDASE, SUBUNIT C"/>
    <property type="match status" value="1"/>
</dbReference>
<protein>
    <submittedName>
        <fullName evidence="1">1,2-phenylacetyl-CoA epoxidase subunit PaaC</fullName>
        <ecNumber evidence="1">1.14.13.149</ecNumber>
    </submittedName>
</protein>
<gene>
    <name evidence="1" type="primary">paaC</name>
    <name evidence="1" type="ORF">RM531_05255</name>
</gene>
<dbReference type="GO" id="GO:0097266">
    <property type="term" value="F:phenylacetyl-CoA 1,2-epoxidase activity"/>
    <property type="evidence" value="ECO:0007669"/>
    <property type="project" value="UniProtKB-EC"/>
</dbReference>
<dbReference type="Proteomes" id="UP001259982">
    <property type="component" value="Unassembled WGS sequence"/>
</dbReference>
<keyword evidence="2" id="KW-1185">Reference proteome</keyword>
<dbReference type="InterPro" id="IPR011882">
    <property type="entry name" value="PaaC"/>
</dbReference>
<dbReference type="NCBIfam" id="TIGR02158">
    <property type="entry name" value="PA_CoA_Oxy3"/>
    <property type="match status" value="1"/>
</dbReference>
<dbReference type="InterPro" id="IPR012347">
    <property type="entry name" value="Ferritin-like"/>
</dbReference>
<dbReference type="EMBL" id="JAVRHY010000003">
    <property type="protein sequence ID" value="MDT0617871.1"/>
    <property type="molecule type" value="Genomic_DNA"/>
</dbReference>
<organism evidence="1 2">
    <name type="scientific">Spectribacter acetivorans</name>
    <dbReference type="NCBI Taxonomy" id="3075603"/>
    <lineage>
        <taxon>Bacteria</taxon>
        <taxon>Pseudomonadati</taxon>
        <taxon>Pseudomonadota</taxon>
        <taxon>Gammaproteobacteria</taxon>
        <taxon>Salinisphaerales</taxon>
        <taxon>Salinisphaeraceae</taxon>
        <taxon>Spectribacter</taxon>
    </lineage>
</organism>
<dbReference type="InterPro" id="IPR009078">
    <property type="entry name" value="Ferritin-like_SF"/>
</dbReference>
<dbReference type="Gene3D" id="1.20.1260.10">
    <property type="match status" value="1"/>
</dbReference>
<name>A0ABU3B5Z2_9GAMM</name>
<proteinExistence type="predicted"/>
<evidence type="ECO:0000313" key="2">
    <source>
        <dbReference type="Proteomes" id="UP001259982"/>
    </source>
</evidence>
<comment type="caution">
    <text evidence="1">The sequence shown here is derived from an EMBL/GenBank/DDBJ whole genome shotgun (WGS) entry which is preliminary data.</text>
</comment>
<keyword evidence="1" id="KW-0560">Oxidoreductase</keyword>